<feature type="transmembrane region" description="Helical" evidence="7">
    <location>
        <begin position="291"/>
        <end position="307"/>
    </location>
</feature>
<evidence type="ECO:0000256" key="1">
    <source>
        <dbReference type="ARBA" id="ARBA00004141"/>
    </source>
</evidence>
<feature type="transmembrane region" description="Helical" evidence="7">
    <location>
        <begin position="521"/>
        <end position="541"/>
    </location>
</feature>
<dbReference type="Pfam" id="PF00860">
    <property type="entry name" value="Xan_ur_permease"/>
    <property type="match status" value="1"/>
</dbReference>
<keyword evidence="9" id="KW-1185">Reference proteome</keyword>
<dbReference type="GO" id="GO:0015853">
    <property type="term" value="P:adenine transport"/>
    <property type="evidence" value="ECO:0007669"/>
    <property type="project" value="TreeGrafter"/>
</dbReference>
<keyword evidence="6 7" id="KW-0472">Membrane</keyword>
<feature type="transmembrane region" description="Helical" evidence="7">
    <location>
        <begin position="378"/>
        <end position="398"/>
    </location>
</feature>
<feature type="transmembrane region" description="Helical" evidence="7">
    <location>
        <begin position="419"/>
        <end position="443"/>
    </location>
</feature>
<accession>A0AB34FZW1</accession>
<keyword evidence="4 7" id="KW-0812">Transmembrane</keyword>
<evidence type="ECO:0000256" key="4">
    <source>
        <dbReference type="ARBA" id="ARBA00022692"/>
    </source>
</evidence>
<dbReference type="EMBL" id="JAQHRD010000002">
    <property type="protein sequence ID" value="KAJ6444156.1"/>
    <property type="molecule type" value="Genomic_DNA"/>
</dbReference>
<feature type="transmembrane region" description="Helical" evidence="7">
    <location>
        <begin position="148"/>
        <end position="173"/>
    </location>
</feature>
<keyword evidence="3" id="KW-0813">Transport</keyword>
<organism evidence="8 9">
    <name type="scientific">Purpureocillium lavendulum</name>
    <dbReference type="NCBI Taxonomy" id="1247861"/>
    <lineage>
        <taxon>Eukaryota</taxon>
        <taxon>Fungi</taxon>
        <taxon>Dikarya</taxon>
        <taxon>Ascomycota</taxon>
        <taxon>Pezizomycotina</taxon>
        <taxon>Sordariomycetes</taxon>
        <taxon>Hypocreomycetidae</taxon>
        <taxon>Hypocreales</taxon>
        <taxon>Ophiocordycipitaceae</taxon>
        <taxon>Purpureocillium</taxon>
    </lineage>
</organism>
<dbReference type="GO" id="GO:0005886">
    <property type="term" value="C:plasma membrane"/>
    <property type="evidence" value="ECO:0007669"/>
    <property type="project" value="TreeGrafter"/>
</dbReference>
<evidence type="ECO:0000313" key="9">
    <source>
        <dbReference type="Proteomes" id="UP001163105"/>
    </source>
</evidence>
<protein>
    <submittedName>
        <fullName evidence="8">Xanthine/uracil/vitamin C permease</fullName>
    </submittedName>
</protein>
<evidence type="ECO:0000256" key="7">
    <source>
        <dbReference type="SAM" id="Phobius"/>
    </source>
</evidence>
<dbReference type="GO" id="GO:0015854">
    <property type="term" value="P:guanine transport"/>
    <property type="evidence" value="ECO:0007669"/>
    <property type="project" value="TreeGrafter"/>
</dbReference>
<evidence type="ECO:0000256" key="6">
    <source>
        <dbReference type="ARBA" id="ARBA00023136"/>
    </source>
</evidence>
<reference evidence="8" key="1">
    <citation type="submission" date="2023-01" db="EMBL/GenBank/DDBJ databases">
        <title>The growth and conidiation of Purpureocillium lavendulum are regulated by nitrogen source and histone H3K14 acetylation.</title>
        <authorList>
            <person name="Tang P."/>
            <person name="Han J."/>
            <person name="Zhang C."/>
            <person name="Tang P."/>
            <person name="Qi F."/>
            <person name="Zhang K."/>
            <person name="Liang L."/>
        </authorList>
    </citation>
    <scope>NUCLEOTIDE SEQUENCE</scope>
    <source>
        <strain evidence="8">YMF1.00683</strain>
    </source>
</reference>
<sequence>MSSAMMQALARLSPSRIRIESAMAQHADDHHSTVASLPPGPTGRSRFFGVRDFFDFVDARITTSRVGRLFRLSGSGHPDEIPETTFLREVRAGLTTFATMAYIIAVNASLLSQTGGTCECDLADKRKCDAIPEFADCKEQVRRDLVTATAAIAGMASVTFGAVTNLPVAIAPGMGLNAYFAFQVVGVNGSGDVSYRTALTAVFFEGLIFMALALTGMRQWLVRLIPATIKTATGVGIGFFLTEIGLSYSAGIGAITGGGGSTPLAIGGCPLEKLNPQTGQCDSGQMANPKLWVAVFCGGIVTSFLMAFRIKYSLIIGIALVSVLSWPVNSRHTPISYFPDTPEGDSRFVFFQQVAAWHPISKTLNQLDWTFGSDGSHFVLAIFTFLYVDIIDATATLYSMVRFCGVVNRKDGDFPRSTAAYCTDAAFISIAALFGCSPVTAFIESGAGIAEGGRTGLTAIVAGLCFVGAVFFAPIFASIPPWATGCTLVLVSDSEKPTFGSVLKSAKVGCMMIRQITQINWHYIGDVLPSFVVMAFIPFSYSVAYGLIAGLFVYTMLNGLVGIVVWCSGGRIEPREYDLKEYWTWRGGGRAPWLVRAIKSHCFKPRVSEDAASVSGLSLEETRVGSTPVPPESSYPAIHGLVAALLELVPHNTLENLTGETNKVVSSQGVLKLPVPTLALLPRQQLLVAEVARSDAQVAAHGQEVEANLGGLVACHPLL</sequence>
<dbReference type="Proteomes" id="UP001163105">
    <property type="component" value="Unassembled WGS sequence"/>
</dbReference>
<dbReference type="PANTHER" id="PTHR43337:SF3">
    <property type="entry name" value="PURINE TRANSPORTER"/>
    <property type="match status" value="1"/>
</dbReference>
<dbReference type="InterPro" id="IPR006043">
    <property type="entry name" value="NCS2"/>
</dbReference>
<evidence type="ECO:0000256" key="2">
    <source>
        <dbReference type="ARBA" id="ARBA00005697"/>
    </source>
</evidence>
<dbReference type="GO" id="GO:0005345">
    <property type="term" value="F:purine nucleobase transmembrane transporter activity"/>
    <property type="evidence" value="ECO:0007669"/>
    <property type="project" value="TreeGrafter"/>
</dbReference>
<evidence type="ECO:0000256" key="5">
    <source>
        <dbReference type="ARBA" id="ARBA00022989"/>
    </source>
</evidence>
<feature type="transmembrane region" description="Helical" evidence="7">
    <location>
        <begin position="547"/>
        <end position="567"/>
    </location>
</feature>
<dbReference type="InterPro" id="IPR045018">
    <property type="entry name" value="Azg-like"/>
</dbReference>
<evidence type="ECO:0000256" key="3">
    <source>
        <dbReference type="ARBA" id="ARBA00022448"/>
    </source>
</evidence>
<gene>
    <name evidence="8" type="primary">pbuG</name>
    <name evidence="8" type="ORF">O9K51_02550</name>
</gene>
<comment type="caution">
    <text evidence="8">The sequence shown here is derived from an EMBL/GenBank/DDBJ whole genome shotgun (WGS) entry which is preliminary data.</text>
</comment>
<keyword evidence="5 7" id="KW-1133">Transmembrane helix</keyword>
<evidence type="ECO:0000313" key="8">
    <source>
        <dbReference type="EMBL" id="KAJ6444156.1"/>
    </source>
</evidence>
<proteinExistence type="inferred from homology"/>
<feature type="transmembrane region" description="Helical" evidence="7">
    <location>
        <begin position="193"/>
        <end position="214"/>
    </location>
</feature>
<comment type="similarity">
    <text evidence="2">Belongs to the nucleobase:cation symporter-2 (NCS2) (TC 2.A.40) family. Azg-like subfamily.</text>
</comment>
<comment type="subcellular location">
    <subcellularLocation>
        <location evidence="1">Membrane</location>
        <topology evidence="1">Multi-pass membrane protein</topology>
    </subcellularLocation>
</comment>
<feature type="transmembrane region" description="Helical" evidence="7">
    <location>
        <begin position="455"/>
        <end position="477"/>
    </location>
</feature>
<dbReference type="PANTHER" id="PTHR43337">
    <property type="entry name" value="XANTHINE/URACIL PERMEASE C887.17-RELATED"/>
    <property type="match status" value="1"/>
</dbReference>
<dbReference type="AlphaFoldDB" id="A0AB34FZW1"/>
<name>A0AB34FZW1_9HYPO</name>
<feature type="transmembrane region" description="Helical" evidence="7">
    <location>
        <begin position="312"/>
        <end position="328"/>
    </location>
</feature>